<dbReference type="InterPro" id="IPR003591">
    <property type="entry name" value="Leu-rich_rpt_typical-subtyp"/>
</dbReference>
<evidence type="ECO:0000256" key="15">
    <source>
        <dbReference type="ARBA" id="ARBA00022989"/>
    </source>
</evidence>
<dbReference type="SUPFAM" id="SSF52047">
    <property type="entry name" value="RNI-like"/>
    <property type="match status" value="1"/>
</dbReference>
<organism evidence="24 25">
    <name type="scientific">Saponaria officinalis</name>
    <name type="common">Common soapwort</name>
    <name type="synonym">Lychnis saponaria</name>
    <dbReference type="NCBI Taxonomy" id="3572"/>
    <lineage>
        <taxon>Eukaryota</taxon>
        <taxon>Viridiplantae</taxon>
        <taxon>Streptophyta</taxon>
        <taxon>Embryophyta</taxon>
        <taxon>Tracheophyta</taxon>
        <taxon>Spermatophyta</taxon>
        <taxon>Magnoliopsida</taxon>
        <taxon>eudicotyledons</taxon>
        <taxon>Gunneridae</taxon>
        <taxon>Pentapetalae</taxon>
        <taxon>Caryophyllales</taxon>
        <taxon>Caryophyllaceae</taxon>
        <taxon>Caryophylleae</taxon>
        <taxon>Saponaria</taxon>
    </lineage>
</organism>
<dbReference type="InterPro" id="IPR032675">
    <property type="entry name" value="LRR_dom_sf"/>
</dbReference>
<evidence type="ECO:0000313" key="25">
    <source>
        <dbReference type="Proteomes" id="UP001443914"/>
    </source>
</evidence>
<comment type="subcellular location">
    <subcellularLocation>
        <location evidence="1">Cell membrane</location>
        <topology evidence="1">Single-pass membrane protein</topology>
    </subcellularLocation>
</comment>
<evidence type="ECO:0000256" key="4">
    <source>
        <dbReference type="ARBA" id="ARBA00022475"/>
    </source>
</evidence>
<dbReference type="Pfam" id="PF00069">
    <property type="entry name" value="Pkinase"/>
    <property type="match status" value="1"/>
</dbReference>
<keyword evidence="5" id="KW-0723">Serine/threonine-protein kinase</keyword>
<evidence type="ECO:0000256" key="21">
    <source>
        <dbReference type="PROSITE-ProRule" id="PRU10141"/>
    </source>
</evidence>
<evidence type="ECO:0000256" key="7">
    <source>
        <dbReference type="ARBA" id="ARBA00022614"/>
    </source>
</evidence>
<feature type="transmembrane region" description="Helical" evidence="22">
    <location>
        <begin position="12"/>
        <end position="35"/>
    </location>
</feature>
<evidence type="ECO:0000256" key="17">
    <source>
        <dbReference type="ARBA" id="ARBA00023170"/>
    </source>
</evidence>
<dbReference type="InterPro" id="IPR013210">
    <property type="entry name" value="LRR_N_plant-typ"/>
</dbReference>
<keyword evidence="4" id="KW-1003">Cell membrane</keyword>
<sequence>MKLTHFKNNDSYSSSTIFSLSGKAAFLIFSVFLMLKTTSTRSLRGHDNRGNEIDHRALLAVKRQLVDHSEGVLSSWNDSVHHCNWEGVTCDHKHSRVTVLDLNSRGLAGTISPFIGNLSFLKNISLYNNSLHGQIPSNLGNLFRLRELWLFNNTLVGKIPANLSSCINLRVLSLAFNKLDGKLSTELRALSKLEDFSVNHNNLTGPLFDIIQNITSLVTISAPWNSFTGTIPDSISRMQNLNYLALGMNKLSGTLPSSLFNISSLQFIDLPFNQLHGELPADMGLTIPYLIWLDLGGNNYFSGSIPMTITNLTNLEYIELGDNSFTGKVPCDLGHFPNLNYFSVVENYLMGDLNFINTLVNCTQLSKLLLGDNNFSGILPISIVNLSTTLTSLILEASLIEGTFPADITKLINLELLQISETKVSGYLPQDIGKLHKLEILDLHSNRLTGKIPNSLGDLSFLSELYLQGNILEGSIPSSLVNCKSLLYLNLSYNQLSGTLSNEIFEGSATFVELEFSHNHLEGTLPSEIGRLTTLQYLKIDGNFFHRDVPSSLASLASLQEINFSRNNLSGTIPAFFSRFPLINHLDLSYNNFEGRVPTNSVFANASAVSLVGNRRLCGGVQQLHLPKCIENEGMEKKKRSLSPTLKLVIPVISAFACVLIMATGIYVACTRKKMRPSSSGSPMGESFMKVSYQQLLKATSGYSPDSLLGAGSFGSVFKGILNGKMVAVKVLNLQHSAASKNFMTECKALRNVRHRNLVGIITACSSIDFQGNDFRALVYEFMPKGNLDKWLHGVVGKMNLSQRVGVAIDVAHALGYLHHECETPIVHCDLKLSNILLDDDMTAHVGDFGLARFLTQPRHPNQSSTIGIMGSIGYAAPEYGLGSEASTAGDIYSYGILLLELMTGKSPTDHMFKEDYNLHMYADAALPDQVLRIADPTLEEDNLTEESDDNAHQRRVECIISVIDVGVSCSNHLPQDRMKITDAISRLQSARDNFLHAQRVFMDNYNGHIKHYNGHSLIIGESLID</sequence>
<feature type="binding site" evidence="21">
    <location>
        <position position="730"/>
    </location>
    <ligand>
        <name>ATP</name>
        <dbReference type="ChEBI" id="CHEBI:30616"/>
    </ligand>
</feature>
<proteinExistence type="inferred from homology"/>
<accession>A0AAW1M9B8</accession>
<dbReference type="Proteomes" id="UP001443914">
    <property type="component" value="Unassembled WGS sequence"/>
</dbReference>
<dbReference type="Gene3D" id="3.80.10.10">
    <property type="entry name" value="Ribonuclease Inhibitor"/>
    <property type="match status" value="4"/>
</dbReference>
<dbReference type="EMBL" id="JBDFQZ010000003">
    <property type="protein sequence ID" value="KAK9743101.1"/>
    <property type="molecule type" value="Genomic_DNA"/>
</dbReference>
<evidence type="ECO:0000259" key="23">
    <source>
        <dbReference type="PROSITE" id="PS50011"/>
    </source>
</evidence>
<keyword evidence="13" id="KW-0418">Kinase</keyword>
<reference evidence="24" key="1">
    <citation type="submission" date="2024-03" db="EMBL/GenBank/DDBJ databases">
        <title>WGS assembly of Saponaria officinalis var. Norfolk2.</title>
        <authorList>
            <person name="Jenkins J."/>
            <person name="Shu S."/>
            <person name="Grimwood J."/>
            <person name="Barry K."/>
            <person name="Goodstein D."/>
            <person name="Schmutz J."/>
            <person name="Leebens-Mack J."/>
            <person name="Osbourn A."/>
        </authorList>
    </citation>
    <scope>NUCLEOTIDE SEQUENCE [LARGE SCALE GENOMIC DNA]</scope>
    <source>
        <strain evidence="24">JIC</strain>
    </source>
</reference>
<dbReference type="SMART" id="SM00369">
    <property type="entry name" value="LRR_TYP"/>
    <property type="match status" value="5"/>
</dbReference>
<evidence type="ECO:0000256" key="11">
    <source>
        <dbReference type="ARBA" id="ARBA00022737"/>
    </source>
</evidence>
<evidence type="ECO:0000256" key="8">
    <source>
        <dbReference type="ARBA" id="ARBA00022679"/>
    </source>
</evidence>
<dbReference type="Gene3D" id="1.10.510.10">
    <property type="entry name" value="Transferase(Phosphotransferase) domain 1"/>
    <property type="match status" value="1"/>
</dbReference>
<dbReference type="SUPFAM" id="SSF56112">
    <property type="entry name" value="Protein kinase-like (PK-like)"/>
    <property type="match status" value="1"/>
</dbReference>
<keyword evidence="14 21" id="KW-0067">ATP-binding</keyword>
<keyword evidence="6" id="KW-0597">Phosphoprotein</keyword>
<keyword evidence="15 22" id="KW-1133">Transmembrane helix</keyword>
<dbReference type="InterPro" id="IPR017441">
    <property type="entry name" value="Protein_kinase_ATP_BS"/>
</dbReference>
<keyword evidence="16 22" id="KW-0472">Membrane</keyword>
<evidence type="ECO:0000256" key="19">
    <source>
        <dbReference type="ARBA" id="ARBA00047899"/>
    </source>
</evidence>
<evidence type="ECO:0000256" key="5">
    <source>
        <dbReference type="ARBA" id="ARBA00022527"/>
    </source>
</evidence>
<dbReference type="FunFam" id="3.30.200.20:FF:000432">
    <property type="entry name" value="LRR receptor-like serine/threonine-protein kinase EFR"/>
    <property type="match status" value="1"/>
</dbReference>
<comment type="caution">
    <text evidence="24">The sequence shown here is derived from an EMBL/GenBank/DDBJ whole genome shotgun (WGS) entry which is preliminary data.</text>
</comment>
<evidence type="ECO:0000256" key="16">
    <source>
        <dbReference type="ARBA" id="ARBA00023136"/>
    </source>
</evidence>
<comment type="catalytic activity">
    <reaction evidence="20">
        <text>L-seryl-[protein] + ATP = O-phospho-L-seryl-[protein] + ADP + H(+)</text>
        <dbReference type="Rhea" id="RHEA:17989"/>
        <dbReference type="Rhea" id="RHEA-COMP:9863"/>
        <dbReference type="Rhea" id="RHEA-COMP:11604"/>
        <dbReference type="ChEBI" id="CHEBI:15378"/>
        <dbReference type="ChEBI" id="CHEBI:29999"/>
        <dbReference type="ChEBI" id="CHEBI:30616"/>
        <dbReference type="ChEBI" id="CHEBI:83421"/>
        <dbReference type="ChEBI" id="CHEBI:456216"/>
        <dbReference type="EC" id="2.7.11.1"/>
    </reaction>
</comment>
<keyword evidence="7" id="KW-0433">Leucine-rich repeat</keyword>
<evidence type="ECO:0000256" key="1">
    <source>
        <dbReference type="ARBA" id="ARBA00004162"/>
    </source>
</evidence>
<dbReference type="Pfam" id="PF00560">
    <property type="entry name" value="LRR_1"/>
    <property type="match status" value="5"/>
</dbReference>
<feature type="domain" description="Protein kinase" evidence="23">
    <location>
        <begin position="703"/>
        <end position="996"/>
    </location>
</feature>
<dbReference type="Pfam" id="PF08263">
    <property type="entry name" value="LRRNT_2"/>
    <property type="match status" value="1"/>
</dbReference>
<dbReference type="Pfam" id="PF13855">
    <property type="entry name" value="LRR_8"/>
    <property type="match status" value="1"/>
</dbReference>
<keyword evidence="8" id="KW-0808">Transferase</keyword>
<dbReference type="GO" id="GO:0033612">
    <property type="term" value="F:receptor serine/threonine kinase binding"/>
    <property type="evidence" value="ECO:0007669"/>
    <property type="project" value="TreeGrafter"/>
</dbReference>
<evidence type="ECO:0000313" key="24">
    <source>
        <dbReference type="EMBL" id="KAK9743101.1"/>
    </source>
</evidence>
<dbReference type="Gene3D" id="3.30.200.20">
    <property type="entry name" value="Phosphorylase Kinase, domain 1"/>
    <property type="match status" value="1"/>
</dbReference>
<dbReference type="InterPro" id="IPR011009">
    <property type="entry name" value="Kinase-like_dom_sf"/>
</dbReference>
<keyword evidence="12 21" id="KW-0547">Nucleotide-binding</keyword>
<keyword evidence="9 22" id="KW-0812">Transmembrane</keyword>
<dbReference type="GO" id="GO:0005524">
    <property type="term" value="F:ATP binding"/>
    <property type="evidence" value="ECO:0007669"/>
    <property type="project" value="UniProtKB-UniRule"/>
</dbReference>
<dbReference type="PROSITE" id="PS00107">
    <property type="entry name" value="PROTEIN_KINASE_ATP"/>
    <property type="match status" value="1"/>
</dbReference>
<evidence type="ECO:0000256" key="6">
    <source>
        <dbReference type="ARBA" id="ARBA00022553"/>
    </source>
</evidence>
<feature type="transmembrane region" description="Helical" evidence="22">
    <location>
        <begin position="648"/>
        <end position="669"/>
    </location>
</feature>
<keyword evidence="17" id="KW-0675">Receptor</keyword>
<dbReference type="EC" id="2.7.11.1" evidence="3"/>
<keyword evidence="25" id="KW-1185">Reference proteome</keyword>
<evidence type="ECO:0000256" key="18">
    <source>
        <dbReference type="ARBA" id="ARBA00023180"/>
    </source>
</evidence>
<dbReference type="PROSITE" id="PS00108">
    <property type="entry name" value="PROTEIN_KINASE_ST"/>
    <property type="match status" value="1"/>
</dbReference>
<name>A0AAW1M9B8_SAPOF</name>
<keyword evidence="11" id="KW-0677">Repeat</keyword>
<dbReference type="AlphaFoldDB" id="A0AAW1M9B8"/>
<comment type="catalytic activity">
    <reaction evidence="19">
        <text>L-threonyl-[protein] + ATP = O-phospho-L-threonyl-[protein] + ADP + H(+)</text>
        <dbReference type="Rhea" id="RHEA:46608"/>
        <dbReference type="Rhea" id="RHEA-COMP:11060"/>
        <dbReference type="Rhea" id="RHEA-COMP:11605"/>
        <dbReference type="ChEBI" id="CHEBI:15378"/>
        <dbReference type="ChEBI" id="CHEBI:30013"/>
        <dbReference type="ChEBI" id="CHEBI:30616"/>
        <dbReference type="ChEBI" id="CHEBI:61977"/>
        <dbReference type="ChEBI" id="CHEBI:456216"/>
        <dbReference type="EC" id="2.7.11.1"/>
    </reaction>
</comment>
<dbReference type="FunFam" id="3.80.10.10:FF:000095">
    <property type="entry name" value="LRR receptor-like serine/threonine-protein kinase GSO1"/>
    <property type="match status" value="2"/>
</dbReference>
<dbReference type="InterPro" id="IPR008271">
    <property type="entry name" value="Ser/Thr_kinase_AS"/>
</dbReference>
<keyword evidence="10" id="KW-0732">Signal</keyword>
<comment type="similarity">
    <text evidence="2">Belongs to the protein kinase superfamily. Ser/Thr protein kinase family.</text>
</comment>
<dbReference type="InterPro" id="IPR001611">
    <property type="entry name" value="Leu-rich_rpt"/>
</dbReference>
<dbReference type="InterPro" id="IPR050647">
    <property type="entry name" value="Plant_LRR-RLKs"/>
</dbReference>
<dbReference type="PANTHER" id="PTHR48056:SF89">
    <property type="entry name" value="OS06G0585982 PROTEIN"/>
    <property type="match status" value="1"/>
</dbReference>
<dbReference type="InterPro" id="IPR000719">
    <property type="entry name" value="Prot_kinase_dom"/>
</dbReference>
<evidence type="ECO:0000256" key="9">
    <source>
        <dbReference type="ARBA" id="ARBA00022692"/>
    </source>
</evidence>
<dbReference type="PANTHER" id="PTHR48056">
    <property type="entry name" value="LRR RECEPTOR-LIKE SERINE/THREONINE-PROTEIN KINASE-RELATED"/>
    <property type="match status" value="1"/>
</dbReference>
<keyword evidence="18" id="KW-0325">Glycoprotein</keyword>
<dbReference type="GO" id="GO:0004674">
    <property type="term" value="F:protein serine/threonine kinase activity"/>
    <property type="evidence" value="ECO:0007669"/>
    <property type="project" value="UniProtKB-KW"/>
</dbReference>
<dbReference type="SUPFAM" id="SSF52058">
    <property type="entry name" value="L domain-like"/>
    <property type="match status" value="1"/>
</dbReference>
<evidence type="ECO:0000256" key="22">
    <source>
        <dbReference type="SAM" id="Phobius"/>
    </source>
</evidence>
<protein>
    <recommendedName>
        <fullName evidence="3">non-specific serine/threonine protein kinase</fullName>
        <ecNumber evidence="3">2.7.11.1</ecNumber>
    </recommendedName>
</protein>
<evidence type="ECO:0000256" key="14">
    <source>
        <dbReference type="ARBA" id="ARBA00022840"/>
    </source>
</evidence>
<evidence type="ECO:0000256" key="3">
    <source>
        <dbReference type="ARBA" id="ARBA00012513"/>
    </source>
</evidence>
<evidence type="ECO:0000256" key="10">
    <source>
        <dbReference type="ARBA" id="ARBA00022729"/>
    </source>
</evidence>
<evidence type="ECO:0000256" key="2">
    <source>
        <dbReference type="ARBA" id="ARBA00008684"/>
    </source>
</evidence>
<evidence type="ECO:0000256" key="20">
    <source>
        <dbReference type="ARBA" id="ARBA00048679"/>
    </source>
</evidence>
<gene>
    <name evidence="24" type="ORF">RND81_03G217400</name>
</gene>
<evidence type="ECO:0000256" key="13">
    <source>
        <dbReference type="ARBA" id="ARBA00022777"/>
    </source>
</evidence>
<dbReference type="PROSITE" id="PS50011">
    <property type="entry name" value="PROTEIN_KINASE_DOM"/>
    <property type="match status" value="1"/>
</dbReference>
<dbReference type="SMART" id="SM00220">
    <property type="entry name" value="S_TKc"/>
    <property type="match status" value="1"/>
</dbReference>
<evidence type="ECO:0000256" key="12">
    <source>
        <dbReference type="ARBA" id="ARBA00022741"/>
    </source>
</evidence>
<dbReference type="GO" id="GO:0005886">
    <property type="term" value="C:plasma membrane"/>
    <property type="evidence" value="ECO:0007669"/>
    <property type="project" value="UniProtKB-SubCell"/>
</dbReference>
<dbReference type="FunFam" id="1.10.510.10:FF:000358">
    <property type="entry name" value="Putative leucine-rich repeat receptor-like serine/threonine-protein kinase"/>
    <property type="match status" value="1"/>
</dbReference>